<evidence type="ECO:0000256" key="6">
    <source>
        <dbReference type="ARBA" id="ARBA00023136"/>
    </source>
</evidence>
<dbReference type="Proteomes" id="UP000187651">
    <property type="component" value="Unassembled WGS sequence"/>
</dbReference>
<feature type="transmembrane region" description="Helical" evidence="7">
    <location>
        <begin position="166"/>
        <end position="188"/>
    </location>
</feature>
<evidence type="ECO:0000256" key="5">
    <source>
        <dbReference type="ARBA" id="ARBA00022989"/>
    </source>
</evidence>
<evidence type="ECO:0000256" key="3">
    <source>
        <dbReference type="ARBA" id="ARBA00022475"/>
    </source>
</evidence>
<dbReference type="GO" id="GO:0015297">
    <property type="term" value="F:antiporter activity"/>
    <property type="evidence" value="ECO:0007669"/>
    <property type="project" value="InterPro"/>
</dbReference>
<feature type="transmembrane region" description="Helical" evidence="7">
    <location>
        <begin position="324"/>
        <end position="346"/>
    </location>
</feature>
<keyword evidence="5 7" id="KW-1133">Transmembrane helix</keyword>
<feature type="transmembrane region" description="Helical" evidence="7">
    <location>
        <begin position="238"/>
        <end position="259"/>
    </location>
</feature>
<dbReference type="AlphaFoldDB" id="A0A1G9U1Y6"/>
<evidence type="ECO:0000256" key="4">
    <source>
        <dbReference type="ARBA" id="ARBA00022692"/>
    </source>
</evidence>
<dbReference type="PANTHER" id="PTHR43823:SF3">
    <property type="entry name" value="MULTIDRUG EXPORT PROTEIN MEPA"/>
    <property type="match status" value="1"/>
</dbReference>
<dbReference type="InterPro" id="IPR002528">
    <property type="entry name" value="MATE_fam"/>
</dbReference>
<dbReference type="PIRSF" id="PIRSF006603">
    <property type="entry name" value="DinF"/>
    <property type="match status" value="1"/>
</dbReference>
<dbReference type="PANTHER" id="PTHR43823">
    <property type="entry name" value="SPORULATION PROTEIN YKVU"/>
    <property type="match status" value="1"/>
</dbReference>
<dbReference type="InterPro" id="IPR051327">
    <property type="entry name" value="MATE_MepA_subfamily"/>
</dbReference>
<comment type="subcellular location">
    <subcellularLocation>
        <location evidence="1">Cell membrane</location>
        <topology evidence="1">Multi-pass membrane protein</topology>
    </subcellularLocation>
</comment>
<feature type="transmembrane region" description="Helical" evidence="7">
    <location>
        <begin position="57"/>
        <end position="83"/>
    </location>
</feature>
<name>A0A1G9U1Y6_9FIRM</name>
<accession>A0A1G9U1Y6</accession>
<proteinExistence type="predicted"/>
<feature type="transmembrane region" description="Helical" evidence="7">
    <location>
        <begin position="417"/>
        <end position="439"/>
    </location>
</feature>
<keyword evidence="3" id="KW-1003">Cell membrane</keyword>
<dbReference type="NCBIfam" id="TIGR00797">
    <property type="entry name" value="matE"/>
    <property type="match status" value="1"/>
</dbReference>
<feature type="transmembrane region" description="Helical" evidence="7">
    <location>
        <begin position="194"/>
        <end position="217"/>
    </location>
</feature>
<dbReference type="Pfam" id="PF01554">
    <property type="entry name" value="MatE"/>
    <property type="match status" value="2"/>
</dbReference>
<keyword evidence="9" id="KW-1185">Reference proteome</keyword>
<dbReference type="GO" id="GO:0005886">
    <property type="term" value="C:plasma membrane"/>
    <property type="evidence" value="ECO:0007669"/>
    <property type="project" value="UniProtKB-SubCell"/>
</dbReference>
<dbReference type="InterPro" id="IPR048279">
    <property type="entry name" value="MdtK-like"/>
</dbReference>
<gene>
    <name evidence="8" type="ORF">SAMN05216544_0581</name>
</gene>
<evidence type="ECO:0000256" key="1">
    <source>
        <dbReference type="ARBA" id="ARBA00004651"/>
    </source>
</evidence>
<sequence>MTKNIIRLSDHFDYKRLLRYSLPSMCMMVLTSIYGVVDGLFVSNVVGKNAFAAINLVMPVLMILGGFGTMFGTGGTALVSMTLGQKKEELANKYFSMVIEVAALVGVTLSVIGFILMPRIVALLGASDLIMENAINYGRTAIIFLVALILQYAFQSFMTAAGKPKLGLYVTVAAGLTNAVLDAVFIYIFRWGVIGAALATGIGQTVGGVIPLIYFIRKNTSNLRIKATMIKMDAVIKSAFNGLSELMTSIASSIVSMVYNLQLMKYAGENGVASYGVLMYVQFIFIGILFGYTLGTTPIVGYHYGAGNKKELNNLLKRSLKLEYIGGVVLFIIAQLLAKPISFVFVGYDAELWALTIHAFRIFLFAFLLAGGNIFISSFFTALNNGPVSALVSTLRSLVFELSSVIILPLIFGLNGIWGAVAVAELAATVVAWSLLIGFNKRYGYFIKKDSTI</sequence>
<dbReference type="GO" id="GO:0042910">
    <property type="term" value="F:xenobiotic transmembrane transporter activity"/>
    <property type="evidence" value="ECO:0007669"/>
    <property type="project" value="InterPro"/>
</dbReference>
<dbReference type="EMBL" id="FNHZ01000001">
    <property type="protein sequence ID" value="SDM53959.1"/>
    <property type="molecule type" value="Genomic_DNA"/>
</dbReference>
<feature type="transmembrane region" description="Helical" evidence="7">
    <location>
        <begin position="95"/>
        <end position="117"/>
    </location>
</feature>
<evidence type="ECO:0000256" key="2">
    <source>
        <dbReference type="ARBA" id="ARBA00022448"/>
    </source>
</evidence>
<evidence type="ECO:0000313" key="9">
    <source>
        <dbReference type="Proteomes" id="UP000187651"/>
    </source>
</evidence>
<dbReference type="OrthoDB" id="9808954at2"/>
<organism evidence="8 9">
    <name type="scientific">Lachnospira pectinoschiza</name>
    <dbReference type="NCBI Taxonomy" id="28052"/>
    <lineage>
        <taxon>Bacteria</taxon>
        <taxon>Bacillati</taxon>
        <taxon>Bacillota</taxon>
        <taxon>Clostridia</taxon>
        <taxon>Lachnospirales</taxon>
        <taxon>Lachnospiraceae</taxon>
        <taxon>Lachnospira</taxon>
    </lineage>
</organism>
<dbReference type="RefSeq" id="WP_074520833.1">
    <property type="nucleotide sequence ID" value="NZ_FNHZ01000001.1"/>
</dbReference>
<keyword evidence="2" id="KW-0813">Transport</keyword>
<reference evidence="9" key="1">
    <citation type="submission" date="2016-10" db="EMBL/GenBank/DDBJ databases">
        <authorList>
            <person name="Varghese N."/>
            <person name="Submissions S."/>
        </authorList>
    </citation>
    <scope>NUCLEOTIDE SEQUENCE [LARGE SCALE GENOMIC DNA]</scope>
    <source>
        <strain evidence="9">M83</strain>
    </source>
</reference>
<feature type="transmembrane region" description="Helical" evidence="7">
    <location>
        <begin position="388"/>
        <end position="411"/>
    </location>
</feature>
<feature type="transmembrane region" description="Helical" evidence="7">
    <location>
        <begin position="279"/>
        <end position="304"/>
    </location>
</feature>
<keyword evidence="6 7" id="KW-0472">Membrane</keyword>
<feature type="transmembrane region" description="Helical" evidence="7">
    <location>
        <begin position="20"/>
        <end position="37"/>
    </location>
</feature>
<protein>
    <submittedName>
        <fullName evidence="8">Putative efflux protein, MATE family</fullName>
    </submittedName>
</protein>
<keyword evidence="4 7" id="KW-0812">Transmembrane</keyword>
<feature type="transmembrane region" description="Helical" evidence="7">
    <location>
        <begin position="352"/>
        <end position="376"/>
    </location>
</feature>
<evidence type="ECO:0000256" key="7">
    <source>
        <dbReference type="SAM" id="Phobius"/>
    </source>
</evidence>
<evidence type="ECO:0000313" key="8">
    <source>
        <dbReference type="EMBL" id="SDM53959.1"/>
    </source>
</evidence>
<feature type="transmembrane region" description="Helical" evidence="7">
    <location>
        <begin position="137"/>
        <end position="154"/>
    </location>
</feature>